<feature type="compositionally biased region" description="Low complexity" evidence="1">
    <location>
        <begin position="59"/>
        <end position="87"/>
    </location>
</feature>
<evidence type="ECO:0000313" key="2">
    <source>
        <dbReference type="EMBL" id="CAF5020769.1"/>
    </source>
</evidence>
<feature type="compositionally biased region" description="Low complexity" evidence="1">
    <location>
        <begin position="98"/>
        <end position="110"/>
    </location>
</feature>
<evidence type="ECO:0000313" key="3">
    <source>
        <dbReference type="Proteomes" id="UP000663848"/>
    </source>
</evidence>
<feature type="region of interest" description="Disordered" evidence="1">
    <location>
        <begin position="59"/>
        <end position="110"/>
    </location>
</feature>
<evidence type="ECO:0000256" key="1">
    <source>
        <dbReference type="SAM" id="MobiDB-lite"/>
    </source>
</evidence>
<reference evidence="2" key="1">
    <citation type="submission" date="2021-02" db="EMBL/GenBank/DDBJ databases">
        <authorList>
            <person name="Nowell W R."/>
        </authorList>
    </citation>
    <scope>NUCLEOTIDE SEQUENCE</scope>
</reference>
<name>A0A822BMS8_9BILA</name>
<organism evidence="2 3">
    <name type="scientific">Rotaria socialis</name>
    <dbReference type="NCBI Taxonomy" id="392032"/>
    <lineage>
        <taxon>Eukaryota</taxon>
        <taxon>Metazoa</taxon>
        <taxon>Spiralia</taxon>
        <taxon>Gnathifera</taxon>
        <taxon>Rotifera</taxon>
        <taxon>Eurotatoria</taxon>
        <taxon>Bdelloidea</taxon>
        <taxon>Philodinida</taxon>
        <taxon>Philodinidae</taxon>
        <taxon>Rotaria</taxon>
    </lineage>
</organism>
<dbReference type="Proteomes" id="UP000663848">
    <property type="component" value="Unassembled WGS sequence"/>
</dbReference>
<protein>
    <submittedName>
        <fullName evidence="2">Uncharacterized protein</fullName>
    </submittedName>
</protein>
<comment type="caution">
    <text evidence="2">The sequence shown here is derived from an EMBL/GenBank/DDBJ whole genome shotgun (WGS) entry which is preliminary data.</text>
</comment>
<accession>A0A822BMS8</accession>
<feature type="non-terminal residue" evidence="2">
    <location>
        <position position="1"/>
    </location>
</feature>
<sequence>KDSLNSESSSDSEEREGPSSNQDSDVPIRPFNPDAQIFRPIPDNFDTISVLSNSINSLISLSPTSSNNTNLNSSSGSSSSILGTSTNAPSWTSTEPAVVPTLSSPTVATSPSTAFLNKTISTPVFSPQTFAQT</sequence>
<proteinExistence type="predicted"/>
<feature type="region of interest" description="Disordered" evidence="1">
    <location>
        <begin position="1"/>
        <end position="39"/>
    </location>
</feature>
<feature type="non-terminal residue" evidence="2">
    <location>
        <position position="133"/>
    </location>
</feature>
<gene>
    <name evidence="2" type="ORF">QYT958_LOCUS39924</name>
</gene>
<dbReference type="AlphaFoldDB" id="A0A822BMS8"/>
<dbReference type="EMBL" id="CAJOBR010038878">
    <property type="protein sequence ID" value="CAF5020769.1"/>
    <property type="molecule type" value="Genomic_DNA"/>
</dbReference>